<reference evidence="1 2" key="1">
    <citation type="submission" date="2019-08" db="EMBL/GenBank/DDBJ databases">
        <title>Draft genome sequences of two oriental melons (Cucumis melo L. var makuwa).</title>
        <authorList>
            <person name="Kwon S.-Y."/>
        </authorList>
    </citation>
    <scope>NUCLEOTIDE SEQUENCE [LARGE SCALE GENOMIC DNA]</scope>
    <source>
        <strain evidence="2">cv. Chang Bougi</strain>
        <tissue evidence="1">Leaf</tissue>
    </source>
</reference>
<evidence type="ECO:0000313" key="2">
    <source>
        <dbReference type="Proteomes" id="UP000321947"/>
    </source>
</evidence>
<dbReference type="AlphaFoldDB" id="A0A5D3BC55"/>
<gene>
    <name evidence="1" type="ORF">E5676_scaffold194G002450</name>
</gene>
<organism evidence="1 2">
    <name type="scientific">Cucumis melo var. makuwa</name>
    <name type="common">Oriental melon</name>
    <dbReference type="NCBI Taxonomy" id="1194695"/>
    <lineage>
        <taxon>Eukaryota</taxon>
        <taxon>Viridiplantae</taxon>
        <taxon>Streptophyta</taxon>
        <taxon>Embryophyta</taxon>
        <taxon>Tracheophyta</taxon>
        <taxon>Spermatophyta</taxon>
        <taxon>Magnoliopsida</taxon>
        <taxon>eudicotyledons</taxon>
        <taxon>Gunneridae</taxon>
        <taxon>Pentapetalae</taxon>
        <taxon>rosids</taxon>
        <taxon>fabids</taxon>
        <taxon>Cucurbitales</taxon>
        <taxon>Cucurbitaceae</taxon>
        <taxon>Benincaseae</taxon>
        <taxon>Cucumis</taxon>
    </lineage>
</organism>
<name>A0A5D3BC55_CUCMM</name>
<dbReference type="EMBL" id="SSTD01018933">
    <property type="protein sequence ID" value="TYJ97420.1"/>
    <property type="molecule type" value="Genomic_DNA"/>
</dbReference>
<sequence length="215" mass="24244">MRPLPGAITFGLGRSGAQLTRETLYMGSTLAHVVRCLVKSYNERNPHFVLLRHVPKDQLFATKVRRGAKTAREILEEDEDDVKSAWPLWAWPHTCTLAMTMGGKAVRRSAFGKIALVRIILVTREDKEKCMLFCWMPHPYSGRSFLGIFSKASIKGQLIHRLLVTLLEVIHKDYSQCPLCSVNAVRRGLRSIRGGDPTPRCSTFSLLIEEAVPEE</sequence>
<evidence type="ECO:0000313" key="1">
    <source>
        <dbReference type="EMBL" id="TYJ97420.1"/>
    </source>
</evidence>
<comment type="caution">
    <text evidence="1">The sequence shown here is derived from an EMBL/GenBank/DDBJ whole genome shotgun (WGS) entry which is preliminary data.</text>
</comment>
<protein>
    <submittedName>
        <fullName evidence="1">Uncharacterized protein</fullName>
    </submittedName>
</protein>
<accession>A0A5D3BC55</accession>
<dbReference type="Proteomes" id="UP000321947">
    <property type="component" value="Unassembled WGS sequence"/>
</dbReference>
<proteinExistence type="predicted"/>